<dbReference type="PANTHER" id="PTHR48090">
    <property type="entry name" value="UNDECAPRENYL-PHOSPHATE 4-DEOXY-4-FORMAMIDO-L-ARABINOSE TRANSFERASE-RELATED"/>
    <property type="match status" value="1"/>
</dbReference>
<reference evidence="2 3" key="1">
    <citation type="submission" date="2018-06" db="EMBL/GenBank/DDBJ databases">
        <title>Complete genome of Desulfovibrio indonesiensis P37SLT.</title>
        <authorList>
            <person name="Crispim J.S."/>
            <person name="Vidigal P.M.P."/>
            <person name="Silva L.C.F."/>
            <person name="Laguardia C.N."/>
            <person name="Araujo L.C."/>
            <person name="Dias R.S."/>
            <person name="Sousa M.P."/>
            <person name="Paula S.O."/>
            <person name="Silva C."/>
        </authorList>
    </citation>
    <scope>NUCLEOTIDE SEQUENCE [LARGE SCALE GENOMIC DNA]</scope>
    <source>
        <strain evidence="2 3">P37SLT</strain>
    </source>
</reference>
<dbReference type="Proteomes" id="UP000448292">
    <property type="component" value="Unassembled WGS sequence"/>
</dbReference>
<dbReference type="GO" id="GO:0016740">
    <property type="term" value="F:transferase activity"/>
    <property type="evidence" value="ECO:0007669"/>
    <property type="project" value="UniProtKB-KW"/>
</dbReference>
<dbReference type="CDD" id="cd04179">
    <property type="entry name" value="DPM_DPG-synthase_like"/>
    <property type="match status" value="1"/>
</dbReference>
<dbReference type="InterPro" id="IPR001173">
    <property type="entry name" value="Glyco_trans_2-like"/>
</dbReference>
<keyword evidence="3" id="KW-1185">Reference proteome</keyword>
<dbReference type="InterPro" id="IPR029044">
    <property type="entry name" value="Nucleotide-diphossugar_trans"/>
</dbReference>
<organism evidence="2 3">
    <name type="scientific">Oceanidesulfovibrio indonesiensis</name>
    <dbReference type="NCBI Taxonomy" id="54767"/>
    <lineage>
        <taxon>Bacteria</taxon>
        <taxon>Pseudomonadati</taxon>
        <taxon>Thermodesulfobacteriota</taxon>
        <taxon>Desulfovibrionia</taxon>
        <taxon>Desulfovibrionales</taxon>
        <taxon>Desulfovibrionaceae</taxon>
        <taxon>Oceanidesulfovibrio</taxon>
    </lineage>
</organism>
<dbReference type="OrthoDB" id="9811884at2"/>
<dbReference type="EMBL" id="QMIE01000018">
    <property type="protein sequence ID" value="TVM15212.1"/>
    <property type="molecule type" value="Genomic_DNA"/>
</dbReference>
<sequence length="231" mass="25660">MSMCKKFSTTKVFIVIPAYNEDHTIGDLVCELHALYDYPVVVVNDNSIDCTSIEARKAGAYVLDMPVHLGAWCCMQAGMSFSVDHGADLIVTMDADGQHHPCDVDVLVQSILSSSADMVIGSCVRRGSAARKLAWTYFRKLGKIKYADVTSGFRVYNLKATKIVIDKNFALLDHQDMGVIMALDAKGLQIIEQDVEMQCRICGKSRVFSSWPKTLGYMIATTLFVVSKRHY</sequence>
<evidence type="ECO:0000259" key="1">
    <source>
        <dbReference type="Pfam" id="PF00535"/>
    </source>
</evidence>
<dbReference type="PANTHER" id="PTHR48090:SF7">
    <property type="entry name" value="RFBJ PROTEIN"/>
    <property type="match status" value="1"/>
</dbReference>
<dbReference type="Gene3D" id="3.90.550.10">
    <property type="entry name" value="Spore Coat Polysaccharide Biosynthesis Protein SpsA, Chain A"/>
    <property type="match status" value="1"/>
</dbReference>
<accession>A0A7M3MBU5</accession>
<dbReference type="Pfam" id="PF00535">
    <property type="entry name" value="Glycos_transf_2"/>
    <property type="match status" value="1"/>
</dbReference>
<dbReference type="AlphaFoldDB" id="A0A7M3MBU5"/>
<proteinExistence type="predicted"/>
<name>A0A7M3MBU5_9BACT</name>
<feature type="domain" description="Glycosyltransferase 2-like" evidence="1">
    <location>
        <begin position="14"/>
        <end position="138"/>
    </location>
</feature>
<dbReference type="InterPro" id="IPR050256">
    <property type="entry name" value="Glycosyltransferase_2"/>
</dbReference>
<keyword evidence="2" id="KW-0808">Transferase</keyword>
<evidence type="ECO:0000313" key="3">
    <source>
        <dbReference type="Proteomes" id="UP000448292"/>
    </source>
</evidence>
<evidence type="ECO:0000313" key="2">
    <source>
        <dbReference type="EMBL" id="TVM15212.1"/>
    </source>
</evidence>
<dbReference type="SUPFAM" id="SSF53448">
    <property type="entry name" value="Nucleotide-diphospho-sugar transferases"/>
    <property type="match status" value="1"/>
</dbReference>
<gene>
    <name evidence="2" type="ORF">DPQ33_16090</name>
</gene>
<protein>
    <submittedName>
        <fullName evidence="2">Glycosyltransferase family 2 protein</fullName>
    </submittedName>
</protein>
<comment type="caution">
    <text evidence="2">The sequence shown here is derived from an EMBL/GenBank/DDBJ whole genome shotgun (WGS) entry which is preliminary data.</text>
</comment>